<comment type="caution">
    <text evidence="4">The sequence shown here is derived from an EMBL/GenBank/DDBJ whole genome shotgun (WGS) entry which is preliminary data.</text>
</comment>
<dbReference type="Pfam" id="PF13629">
    <property type="entry name" value="T2SS-T3SS_pil_N"/>
    <property type="match status" value="1"/>
</dbReference>
<gene>
    <name evidence="4" type="ORF">C1N32_05435</name>
</gene>
<reference evidence="4 5" key="1">
    <citation type="submission" date="2018-01" db="EMBL/GenBank/DDBJ databases">
        <title>Draft genome sequences of six Vibrio diazotrophicus strains isolated from deep-sea sediments of the Baltic Sea.</title>
        <authorList>
            <person name="Castillo D."/>
            <person name="Vandieken V."/>
            <person name="Chiang O."/>
            <person name="Middelboe M."/>
        </authorList>
    </citation>
    <scope>NUCLEOTIDE SEQUENCE [LARGE SCALE GENOMIC DNA]</scope>
    <source>
        <strain evidence="4 5">60.27F</strain>
    </source>
</reference>
<dbReference type="InterPro" id="IPR004846">
    <property type="entry name" value="T2SS/T3SS_dom"/>
</dbReference>
<dbReference type="RefSeq" id="WP_102965624.1">
    <property type="nucleotide sequence ID" value="NZ_POSK01000003.1"/>
</dbReference>
<evidence type="ECO:0000313" key="4">
    <source>
        <dbReference type="EMBL" id="PNI05545.1"/>
    </source>
</evidence>
<evidence type="ECO:0000313" key="5">
    <source>
        <dbReference type="Proteomes" id="UP000236449"/>
    </source>
</evidence>
<sequence>MKDILFAFYIAILSFSVSANEFINLDQGSAKTVFVDRQISTIFIADKLVADYEIIDHKRVVVFGVGVGNTTLIAYDQTGKEIKNIELVVNYSLRLLKEAIRSQFPEESIEIINIGDRVVLNGTVNSERVKKQIYILVGEMLSKERAVTPASIMTGSTSPDGSGSDEATEFTGFDSVVYAEIVNNIVVLKTEQVNVKVTVAEVSSTFLSELGISYHSNTGASPGLFISKLFDFSARDIVAAISAINNDQIGQILAEPNLTVVSGEPASFLVGGEVPIALWDGDKYQIEYKEYGIKLSMVAKVVDQENVRLSLLPEVSALDEMNETTNGLQSVPAFVVRRAQTTVQLKNGQSFVLAGLLSSEQQEVVEKIPGLGDIPLIGSLFRYASSNRKKTELIIIATVNFVDPVAPESLLLPKFERTSNLELFLNLDLSRSEELKKIADEGGFQ</sequence>
<dbReference type="InterPro" id="IPR001775">
    <property type="entry name" value="GspD/PilQ"/>
</dbReference>
<dbReference type="Pfam" id="PF00263">
    <property type="entry name" value="Secretin"/>
    <property type="match status" value="1"/>
</dbReference>
<organism evidence="4 5">
    <name type="scientific">Vibrio diazotrophicus</name>
    <dbReference type="NCBI Taxonomy" id="685"/>
    <lineage>
        <taxon>Bacteria</taxon>
        <taxon>Pseudomonadati</taxon>
        <taxon>Pseudomonadota</taxon>
        <taxon>Gammaproteobacteria</taxon>
        <taxon>Vibrionales</taxon>
        <taxon>Vibrionaceae</taxon>
        <taxon>Vibrio</taxon>
    </lineage>
</organism>
<protein>
    <submittedName>
        <fullName evidence="4">General secretion pathway protein GspD</fullName>
    </submittedName>
</protein>
<dbReference type="PANTHER" id="PTHR30332">
    <property type="entry name" value="PROBABLE GENERAL SECRETION PATHWAY PROTEIN D"/>
    <property type="match status" value="1"/>
</dbReference>
<evidence type="ECO:0000259" key="3">
    <source>
        <dbReference type="Pfam" id="PF13629"/>
    </source>
</evidence>
<comment type="similarity">
    <text evidence="1">Belongs to the bacterial secretin family.</text>
</comment>
<dbReference type="OrthoDB" id="9775455at2"/>
<dbReference type="InterPro" id="IPR050810">
    <property type="entry name" value="Bact_Secretion_Sys_Channel"/>
</dbReference>
<feature type="domain" description="Pilus formation protein N-terminal" evidence="3">
    <location>
        <begin position="21"/>
        <end position="89"/>
    </location>
</feature>
<dbReference type="PRINTS" id="PR00811">
    <property type="entry name" value="BCTERIALGSPD"/>
</dbReference>
<dbReference type="EMBL" id="POSK01000003">
    <property type="protein sequence ID" value="PNI05545.1"/>
    <property type="molecule type" value="Genomic_DNA"/>
</dbReference>
<proteinExistence type="inferred from homology"/>
<name>A0A2J8I4T7_VIBDI</name>
<dbReference type="AlphaFoldDB" id="A0A2J8I4T7"/>
<dbReference type="GO" id="GO:0015627">
    <property type="term" value="C:type II protein secretion system complex"/>
    <property type="evidence" value="ECO:0007669"/>
    <property type="project" value="TreeGrafter"/>
</dbReference>
<dbReference type="InterPro" id="IPR032789">
    <property type="entry name" value="T2SS-T3SS_pil_N"/>
</dbReference>
<evidence type="ECO:0000259" key="2">
    <source>
        <dbReference type="Pfam" id="PF00263"/>
    </source>
</evidence>
<feature type="domain" description="Type II/III secretion system secretin-like" evidence="2">
    <location>
        <begin position="245"/>
        <end position="400"/>
    </location>
</feature>
<dbReference type="Proteomes" id="UP000236449">
    <property type="component" value="Unassembled WGS sequence"/>
</dbReference>
<evidence type="ECO:0000256" key="1">
    <source>
        <dbReference type="RuleBase" id="RU004003"/>
    </source>
</evidence>
<dbReference type="PANTHER" id="PTHR30332:SF17">
    <property type="entry name" value="TYPE IV PILIATION SYSTEM PROTEIN DR_0774-RELATED"/>
    <property type="match status" value="1"/>
</dbReference>
<dbReference type="GO" id="GO:0009306">
    <property type="term" value="P:protein secretion"/>
    <property type="evidence" value="ECO:0007669"/>
    <property type="project" value="InterPro"/>
</dbReference>
<accession>A0A2J8I4T7</accession>